<dbReference type="InterPro" id="IPR018060">
    <property type="entry name" value="HTH_AraC"/>
</dbReference>
<dbReference type="PROSITE" id="PS00041">
    <property type="entry name" value="HTH_ARAC_FAMILY_1"/>
    <property type="match status" value="1"/>
</dbReference>
<evidence type="ECO:0000256" key="2">
    <source>
        <dbReference type="ARBA" id="ARBA00023125"/>
    </source>
</evidence>
<evidence type="ECO:0000313" key="6">
    <source>
        <dbReference type="EMBL" id="MBW7570746.1"/>
    </source>
</evidence>
<dbReference type="InterPro" id="IPR003313">
    <property type="entry name" value="AraC-bd"/>
</dbReference>
<dbReference type="InterPro" id="IPR014710">
    <property type="entry name" value="RmlC-like_jellyroll"/>
</dbReference>
<keyword evidence="4" id="KW-0804">Transcription</keyword>
<dbReference type="Pfam" id="PF12833">
    <property type="entry name" value="HTH_18"/>
    <property type="match status" value="1"/>
</dbReference>
<dbReference type="PRINTS" id="PR00032">
    <property type="entry name" value="HTHARAC"/>
</dbReference>
<gene>
    <name evidence="6" type="ORF">J5V48_07560</name>
</gene>
<accession>A0ABS7DHI2</accession>
<dbReference type="PANTHER" id="PTHR43280:SF34">
    <property type="entry name" value="ARAC-FAMILY TRANSCRIPTIONAL REGULATOR"/>
    <property type="match status" value="1"/>
</dbReference>
<keyword evidence="2" id="KW-0238">DNA-binding</keyword>
<dbReference type="RefSeq" id="WP_219937971.1">
    <property type="nucleotide sequence ID" value="NZ_JAGFNY010000028.1"/>
</dbReference>
<dbReference type="SMART" id="SM00342">
    <property type="entry name" value="HTH_ARAC"/>
    <property type="match status" value="1"/>
</dbReference>
<evidence type="ECO:0000259" key="5">
    <source>
        <dbReference type="PROSITE" id="PS01124"/>
    </source>
</evidence>
<dbReference type="SUPFAM" id="SSF51215">
    <property type="entry name" value="Regulatory protein AraC"/>
    <property type="match status" value="1"/>
</dbReference>
<keyword evidence="3" id="KW-0010">Activator</keyword>
<dbReference type="PANTHER" id="PTHR43280">
    <property type="entry name" value="ARAC-FAMILY TRANSCRIPTIONAL REGULATOR"/>
    <property type="match status" value="1"/>
</dbReference>
<dbReference type="Proteomes" id="UP000731465">
    <property type="component" value="Unassembled WGS sequence"/>
</dbReference>
<evidence type="ECO:0000256" key="3">
    <source>
        <dbReference type="ARBA" id="ARBA00023159"/>
    </source>
</evidence>
<reference evidence="6 7" key="1">
    <citation type="submission" date="2021-03" db="EMBL/GenBank/DDBJ databases">
        <title>Succinivibrio sp. nov. isolated from feces of cow.</title>
        <authorList>
            <person name="Choi J.-Y."/>
        </authorList>
    </citation>
    <scope>NUCLEOTIDE SEQUENCE [LARGE SCALE GENOMIC DNA]</scope>
    <source>
        <strain evidence="6 7">AGMB01872</strain>
    </source>
</reference>
<evidence type="ECO:0000313" key="7">
    <source>
        <dbReference type="Proteomes" id="UP000731465"/>
    </source>
</evidence>
<dbReference type="PROSITE" id="PS01124">
    <property type="entry name" value="HTH_ARAC_FAMILY_2"/>
    <property type="match status" value="1"/>
</dbReference>
<dbReference type="InterPro" id="IPR018062">
    <property type="entry name" value="HTH_AraC-typ_CS"/>
</dbReference>
<dbReference type="InterPro" id="IPR020449">
    <property type="entry name" value="Tscrpt_reg_AraC-type_HTH"/>
</dbReference>
<proteinExistence type="predicted"/>
<evidence type="ECO:0000256" key="4">
    <source>
        <dbReference type="ARBA" id="ARBA00023163"/>
    </source>
</evidence>
<dbReference type="InterPro" id="IPR037923">
    <property type="entry name" value="HTH-like"/>
</dbReference>
<dbReference type="SUPFAM" id="SSF46689">
    <property type="entry name" value="Homeodomain-like"/>
    <property type="match status" value="2"/>
</dbReference>
<name>A0ABS7DHI2_9GAMM</name>
<keyword evidence="1" id="KW-0805">Transcription regulation</keyword>
<dbReference type="InterPro" id="IPR009057">
    <property type="entry name" value="Homeodomain-like_sf"/>
</dbReference>
<evidence type="ECO:0000256" key="1">
    <source>
        <dbReference type="ARBA" id="ARBA00023015"/>
    </source>
</evidence>
<comment type="caution">
    <text evidence="6">The sequence shown here is derived from an EMBL/GenBank/DDBJ whole genome shotgun (WGS) entry which is preliminary data.</text>
</comment>
<dbReference type="EMBL" id="JAGFNY010000028">
    <property type="protein sequence ID" value="MBW7570746.1"/>
    <property type="molecule type" value="Genomic_DNA"/>
</dbReference>
<feature type="domain" description="HTH araC/xylS-type" evidence="5">
    <location>
        <begin position="195"/>
        <end position="293"/>
    </location>
</feature>
<dbReference type="Pfam" id="PF02311">
    <property type="entry name" value="AraC_binding"/>
    <property type="match status" value="1"/>
</dbReference>
<keyword evidence="7" id="KW-1185">Reference proteome</keyword>
<organism evidence="6 7">
    <name type="scientific">Succinivibrio faecicola</name>
    <dbReference type="NCBI Taxonomy" id="2820300"/>
    <lineage>
        <taxon>Bacteria</taxon>
        <taxon>Pseudomonadati</taxon>
        <taxon>Pseudomonadota</taxon>
        <taxon>Gammaproteobacteria</taxon>
        <taxon>Aeromonadales</taxon>
        <taxon>Succinivibrionaceae</taxon>
        <taxon>Succinivibrio</taxon>
    </lineage>
</organism>
<dbReference type="Gene3D" id="1.10.10.60">
    <property type="entry name" value="Homeodomain-like"/>
    <property type="match status" value="2"/>
</dbReference>
<sequence>MNNNKLIHESKIHGQDKFSFSIYHSLVPCCLTSFPLHWHDEIEITYMKKGCADFYICNQLYTAHEGDILISNTKYPHSMQQYKDESADYFSILINTKLLQQDMKSEVIHDELIDKIRRIEDASLIFPPFIKADSELAKSLCPFLDNIIEHRKECYSEYQLLVLGNILIVFNYLLKNTCSTDKNICEFKYDFSKIKPAVHAVHNQYEQKLLIQQVASMCNLSKSHFMKLFKNITGKGFNEFLIEHRLHMASLMLKNTDDKLIDVSVNCGFENQSYFTRCFTKHFKMTPSQFRRKNLNQHYGEIMDQH</sequence>
<protein>
    <submittedName>
        <fullName evidence="6">Helix-turn-helix transcriptional regulator</fullName>
    </submittedName>
</protein>
<dbReference type="Gene3D" id="2.60.120.10">
    <property type="entry name" value="Jelly Rolls"/>
    <property type="match status" value="1"/>
</dbReference>